<evidence type="ECO:0000313" key="3">
    <source>
        <dbReference type="Proteomes" id="UP000501518"/>
    </source>
</evidence>
<feature type="region of interest" description="Disordered" evidence="1">
    <location>
        <begin position="187"/>
        <end position="287"/>
    </location>
</feature>
<reference evidence="2 3" key="1">
    <citation type="submission" date="2019-02" db="EMBL/GenBank/DDBJ databases">
        <title>Complete Genome Sequence and Methylome Analysis of Brevibacterium luteolum NEB1784.</title>
        <authorList>
            <person name="Fomenkov A."/>
            <person name="Roberts R.J."/>
        </authorList>
    </citation>
    <scope>NUCLEOTIDE SEQUENCE [LARGE SCALE GENOMIC DNA]</scope>
    <source>
        <strain evidence="2 3">NEB1784</strain>
    </source>
</reference>
<organism evidence="2 3">
    <name type="scientific">Brevibacterium luteolum</name>
    <dbReference type="NCBI Taxonomy" id="199591"/>
    <lineage>
        <taxon>Bacteria</taxon>
        <taxon>Bacillati</taxon>
        <taxon>Actinomycetota</taxon>
        <taxon>Actinomycetes</taxon>
        <taxon>Micrococcales</taxon>
        <taxon>Brevibacteriaceae</taxon>
        <taxon>Brevibacterium</taxon>
    </lineage>
</organism>
<evidence type="ECO:0000256" key="1">
    <source>
        <dbReference type="SAM" id="MobiDB-lite"/>
    </source>
</evidence>
<accession>A0A6G8KWT8</accession>
<gene>
    <name evidence="2" type="ORF">EW640_07420</name>
</gene>
<name>A0A6G8KWT8_9MICO</name>
<sequence>MTAPSITPEFIARYAPHYVITELEDRLLTKDAKKARKKERLKYKSLLRFAEWKAVAVLPILTGYSDKTTQKDIEYLTFLALEEDTPDRWRIPILSIIDGVGKPFASAILSAVYPADFALMDARSVGVLFEAGLLESKNTARVPYEDYLGVVRMIASEANVSLHEVYRALYAYAELGELAADETAAKADGTDTGAAKTAEKNTAETTTGGAKSVDTKTESTTQAKSSSSSQSSAQKSTAAKTTEKKPASASSGTKSSAASTAKKTTAKKTTAKKSTAKKSAAKKSNKK</sequence>
<feature type="compositionally biased region" description="Low complexity" evidence="1">
    <location>
        <begin position="247"/>
        <end position="263"/>
    </location>
</feature>
<feature type="compositionally biased region" description="Low complexity" evidence="1">
    <location>
        <begin position="218"/>
        <end position="240"/>
    </location>
</feature>
<dbReference type="Proteomes" id="UP000501518">
    <property type="component" value="Chromosome"/>
</dbReference>
<feature type="compositionally biased region" description="Basic residues" evidence="1">
    <location>
        <begin position="264"/>
        <end position="287"/>
    </location>
</feature>
<proteinExistence type="predicted"/>
<dbReference type="KEGG" id="blut:EW640_07420"/>
<protein>
    <submittedName>
        <fullName evidence="2">Uncharacterized protein</fullName>
    </submittedName>
</protein>
<dbReference type="EMBL" id="CP035810">
    <property type="protein sequence ID" value="QIN29116.1"/>
    <property type="molecule type" value="Genomic_DNA"/>
</dbReference>
<evidence type="ECO:0000313" key="2">
    <source>
        <dbReference type="EMBL" id="QIN29116.1"/>
    </source>
</evidence>
<dbReference type="RefSeq" id="WP_165883547.1">
    <property type="nucleotide sequence ID" value="NZ_CP035810.1"/>
</dbReference>
<dbReference type="AlphaFoldDB" id="A0A6G8KWT8"/>